<feature type="transmembrane region" description="Helical" evidence="4">
    <location>
        <begin position="276"/>
        <end position="298"/>
    </location>
</feature>
<feature type="compositionally biased region" description="Basic and acidic residues" evidence="3">
    <location>
        <begin position="438"/>
        <end position="447"/>
    </location>
</feature>
<dbReference type="SUPFAM" id="SSF103473">
    <property type="entry name" value="MFS general substrate transporter"/>
    <property type="match status" value="1"/>
</dbReference>
<dbReference type="Proteomes" id="UP001642406">
    <property type="component" value="Unassembled WGS sequence"/>
</dbReference>
<feature type="transmembrane region" description="Helical" evidence="4">
    <location>
        <begin position="240"/>
        <end position="264"/>
    </location>
</feature>
<feature type="transmembrane region" description="Helical" evidence="4">
    <location>
        <begin position="6"/>
        <end position="29"/>
    </location>
</feature>
<feature type="transmembrane region" description="Helical" evidence="4">
    <location>
        <begin position="92"/>
        <end position="111"/>
    </location>
</feature>
<reference evidence="5 6" key="1">
    <citation type="submission" date="2024-01" db="EMBL/GenBank/DDBJ databases">
        <authorList>
            <person name="Allen C."/>
            <person name="Tagirdzhanova G."/>
        </authorList>
    </citation>
    <scope>NUCLEOTIDE SEQUENCE [LARGE SCALE GENOMIC DNA]</scope>
</reference>
<feature type="transmembrane region" description="Helical" evidence="4">
    <location>
        <begin position="216"/>
        <end position="234"/>
    </location>
</feature>
<organism evidence="5 6">
    <name type="scientific">Sporothrix bragantina</name>
    <dbReference type="NCBI Taxonomy" id="671064"/>
    <lineage>
        <taxon>Eukaryota</taxon>
        <taxon>Fungi</taxon>
        <taxon>Dikarya</taxon>
        <taxon>Ascomycota</taxon>
        <taxon>Pezizomycotina</taxon>
        <taxon>Sordariomycetes</taxon>
        <taxon>Sordariomycetidae</taxon>
        <taxon>Ophiostomatales</taxon>
        <taxon>Ophiostomataceae</taxon>
        <taxon>Sporothrix</taxon>
    </lineage>
</organism>
<evidence type="ECO:0000313" key="5">
    <source>
        <dbReference type="EMBL" id="CAK7232687.1"/>
    </source>
</evidence>
<evidence type="ECO:0000256" key="3">
    <source>
        <dbReference type="SAM" id="MobiDB-lite"/>
    </source>
</evidence>
<feature type="compositionally biased region" description="Basic and acidic residues" evidence="3">
    <location>
        <begin position="386"/>
        <end position="404"/>
    </location>
</feature>
<name>A0ABP0CKR5_9PEZI</name>
<gene>
    <name evidence="5" type="ORF">SBRCBS47491_008356</name>
</gene>
<evidence type="ECO:0000313" key="6">
    <source>
        <dbReference type="Proteomes" id="UP001642406"/>
    </source>
</evidence>
<feature type="transmembrane region" description="Helical" evidence="4">
    <location>
        <begin position="304"/>
        <end position="328"/>
    </location>
</feature>
<dbReference type="PANTHER" id="PTHR43702:SF13">
    <property type="entry name" value="MONOSACCHARIDE TRANSPORTER, PUTATIVE (AFU_ORTHOLOGUE AFUA_4G06630)-RELATED"/>
    <property type="match status" value="1"/>
</dbReference>
<evidence type="ECO:0000256" key="4">
    <source>
        <dbReference type="SAM" id="Phobius"/>
    </source>
</evidence>
<feature type="compositionally biased region" description="Polar residues" evidence="3">
    <location>
        <begin position="405"/>
        <end position="433"/>
    </location>
</feature>
<sequence length="447" mass="48067">MMFWPSAVLASFPGFIISSFVVGFGLGILETAANPFIALCGPMEYSEMRLLITQGAQGVGSVLSGLLAQNVFFVNVGASGTVNSTTLLDVQWTYLSITLFCVILALFFYYMPLPELHDAELELAASHLPVDGGATTGSAGVELRGISSGSSVFHMATSSVHPDDESDHPAGLAISVPNYLQIARTAFAISRFFTAYIVYLGVKYPKNRWLPTPRTILTMSTSLMTLFALLIVVLKPSQNANLIMIPVTLYFLAEGPVWPLVFAIGLRGQGTRTKRAAAYITMGASGPLFWPFVMYAIMKDGGTIQIAFVIVVALMAVSTVYPLFLTFVRDARDLTKVAPLDPRQGSGADDSQAGQPRLNRPAAPRPGVLDMSMLGGTHYSVDEHYAGEQQGENDHQGEQNKESKQVSNESAPTSTTAPGPSSQREDGTQTPRASTMPKHFEEIVGTP</sequence>
<comment type="caution">
    <text evidence="5">The sequence shown here is derived from an EMBL/GenBank/DDBJ whole genome shotgun (WGS) entry which is preliminary data.</text>
</comment>
<comment type="subcellular location">
    <subcellularLocation>
        <location evidence="1">Cell inner membrane</location>
        <topology evidence="1">Multi-pass membrane protein</topology>
    </subcellularLocation>
</comment>
<protein>
    <submittedName>
        <fullName evidence="5">Uncharacterized protein</fullName>
    </submittedName>
</protein>
<dbReference type="InterPro" id="IPR050375">
    <property type="entry name" value="MFS_TsgA-like"/>
</dbReference>
<keyword evidence="4" id="KW-1133">Transmembrane helix</keyword>
<dbReference type="PANTHER" id="PTHR43702">
    <property type="entry name" value="L-FUCOSE-PROTON SYMPORTER"/>
    <property type="match status" value="1"/>
</dbReference>
<feature type="region of interest" description="Disordered" evidence="3">
    <location>
        <begin position="386"/>
        <end position="447"/>
    </location>
</feature>
<keyword evidence="6" id="KW-1185">Reference proteome</keyword>
<dbReference type="InterPro" id="IPR036259">
    <property type="entry name" value="MFS_trans_sf"/>
</dbReference>
<dbReference type="EMBL" id="CAWUHC010000107">
    <property type="protein sequence ID" value="CAK7232687.1"/>
    <property type="molecule type" value="Genomic_DNA"/>
</dbReference>
<evidence type="ECO:0000256" key="1">
    <source>
        <dbReference type="ARBA" id="ARBA00004429"/>
    </source>
</evidence>
<feature type="transmembrane region" description="Helical" evidence="4">
    <location>
        <begin position="50"/>
        <end position="72"/>
    </location>
</feature>
<keyword evidence="4" id="KW-0472">Membrane</keyword>
<evidence type="ECO:0000256" key="2">
    <source>
        <dbReference type="ARBA" id="ARBA00022475"/>
    </source>
</evidence>
<feature type="region of interest" description="Disordered" evidence="3">
    <location>
        <begin position="338"/>
        <end position="373"/>
    </location>
</feature>
<keyword evidence="4" id="KW-0812">Transmembrane</keyword>
<proteinExistence type="predicted"/>
<keyword evidence="2" id="KW-1003">Cell membrane</keyword>
<dbReference type="Gene3D" id="1.20.1250.20">
    <property type="entry name" value="MFS general substrate transporter like domains"/>
    <property type="match status" value="2"/>
</dbReference>
<accession>A0ABP0CKR5</accession>